<dbReference type="EMBL" id="JAEQNB010000004">
    <property type="protein sequence ID" value="MBL0387863.1"/>
    <property type="molecule type" value="Genomic_DNA"/>
</dbReference>
<protein>
    <recommendedName>
        <fullName evidence="3">DNA-binding protein</fullName>
    </recommendedName>
</protein>
<proteinExistence type="predicted"/>
<evidence type="ECO:0000313" key="2">
    <source>
        <dbReference type="Proteomes" id="UP000602284"/>
    </source>
</evidence>
<accession>A0ABS1JC69</accession>
<evidence type="ECO:0008006" key="3">
    <source>
        <dbReference type="Google" id="ProtNLM"/>
    </source>
</evidence>
<dbReference type="RefSeq" id="WP_201636287.1">
    <property type="nucleotide sequence ID" value="NZ_JAEQNB010000004.1"/>
</dbReference>
<name>A0ABS1JC69_9BACL</name>
<gene>
    <name evidence="1" type="ORF">JJB07_14575</name>
</gene>
<comment type="caution">
    <text evidence="1">The sequence shown here is derived from an EMBL/GenBank/DDBJ whole genome shotgun (WGS) entry which is preliminary data.</text>
</comment>
<dbReference type="Proteomes" id="UP000602284">
    <property type="component" value="Unassembled WGS sequence"/>
</dbReference>
<reference evidence="1 2" key="1">
    <citation type="submission" date="2021-01" db="EMBL/GenBank/DDBJ databases">
        <title>Tumebacillus sp. strain ITR2 16S ribosomal RNA gene Genome sequencing and assembly.</title>
        <authorList>
            <person name="Kang M."/>
        </authorList>
    </citation>
    <scope>NUCLEOTIDE SEQUENCE [LARGE SCALE GENOMIC DNA]</scope>
    <source>
        <strain evidence="1 2">ITR2</strain>
    </source>
</reference>
<keyword evidence="2" id="KW-1185">Reference proteome</keyword>
<evidence type="ECO:0000313" key="1">
    <source>
        <dbReference type="EMBL" id="MBL0387863.1"/>
    </source>
</evidence>
<organism evidence="1 2">
    <name type="scientific">Tumebacillus amylolyticus</name>
    <dbReference type="NCBI Taxonomy" id="2801339"/>
    <lineage>
        <taxon>Bacteria</taxon>
        <taxon>Bacillati</taxon>
        <taxon>Bacillota</taxon>
        <taxon>Bacilli</taxon>
        <taxon>Bacillales</taxon>
        <taxon>Alicyclobacillaceae</taxon>
        <taxon>Tumebacillus</taxon>
    </lineage>
</organism>
<sequence length="127" mass="14698">MSTNIINRWQKTSEAVLDRVMEGLKNNEDLTKLAVFMSATAEMFREAHLPPMVYMASIEEIAEIHGCNPAHMHEIANHGDFPLVHTGSKKVNLAAYAEWTMKRRYIKEDLKKIKEDKERQRRSNRSA</sequence>